<evidence type="ECO:0000256" key="2">
    <source>
        <dbReference type="ARBA" id="ARBA00005579"/>
    </source>
</evidence>
<dbReference type="PROSITE" id="PS51070">
    <property type="entry name" value="SHD"/>
    <property type="match status" value="1"/>
</dbReference>
<evidence type="ECO:0000256" key="5">
    <source>
        <dbReference type="SAM" id="MobiDB-lite"/>
    </source>
</evidence>
<feature type="domain" description="SHD" evidence="7">
    <location>
        <begin position="1609"/>
        <end position="1760"/>
    </location>
</feature>
<name>A0A812EIN6_ACAPH</name>
<feature type="region of interest" description="Disordered" evidence="5">
    <location>
        <begin position="36"/>
        <end position="166"/>
    </location>
</feature>
<feature type="compositionally biased region" description="Pro residues" evidence="5">
    <location>
        <begin position="58"/>
        <end position="75"/>
    </location>
</feature>
<keyword evidence="10" id="KW-1185">Reference proteome</keyword>
<dbReference type="Pfam" id="PF00928">
    <property type="entry name" value="Adap_comp_sub"/>
    <property type="match status" value="1"/>
</dbReference>
<dbReference type="InterPro" id="IPR036168">
    <property type="entry name" value="AP2_Mu_C_sf"/>
</dbReference>
<keyword evidence="6" id="KW-0732">Signal</keyword>
<feature type="compositionally biased region" description="Basic and acidic residues" evidence="5">
    <location>
        <begin position="1500"/>
        <end position="1520"/>
    </location>
</feature>
<comment type="subcellular location">
    <subcellularLocation>
        <location evidence="1">Cytoplasm</location>
    </subcellularLocation>
</comment>
<organism evidence="9 10">
    <name type="scientific">Acanthosepion pharaonis</name>
    <name type="common">Pharaoh cuttlefish</name>
    <name type="synonym">Sepia pharaonis</name>
    <dbReference type="NCBI Taxonomy" id="158019"/>
    <lineage>
        <taxon>Eukaryota</taxon>
        <taxon>Metazoa</taxon>
        <taxon>Spiralia</taxon>
        <taxon>Lophotrochozoa</taxon>
        <taxon>Mollusca</taxon>
        <taxon>Cephalopoda</taxon>
        <taxon>Coleoidea</taxon>
        <taxon>Decapodiformes</taxon>
        <taxon>Sepiida</taxon>
        <taxon>Sepiina</taxon>
        <taxon>Sepiidae</taxon>
        <taxon>Acanthosepion</taxon>
    </lineage>
</organism>
<evidence type="ECO:0000313" key="9">
    <source>
        <dbReference type="EMBL" id="CAE1323367.1"/>
    </source>
</evidence>
<evidence type="ECO:0000259" key="7">
    <source>
        <dbReference type="PROSITE" id="PS51070"/>
    </source>
</evidence>
<feature type="region of interest" description="Disordered" evidence="5">
    <location>
        <begin position="403"/>
        <end position="430"/>
    </location>
</feature>
<feature type="compositionally biased region" description="Basic and acidic residues" evidence="5">
    <location>
        <begin position="179"/>
        <end position="198"/>
    </location>
</feature>
<dbReference type="FunFam" id="2.60.40.1170:FF:000022">
    <property type="entry name" value="AP-1 complex subunit mu"/>
    <property type="match status" value="1"/>
</dbReference>
<dbReference type="InterPro" id="IPR012320">
    <property type="entry name" value="SHD_dom"/>
</dbReference>
<keyword evidence="3" id="KW-0963">Cytoplasm</keyword>
<evidence type="ECO:0000256" key="6">
    <source>
        <dbReference type="SAM" id="SignalP"/>
    </source>
</evidence>
<dbReference type="InterPro" id="IPR050431">
    <property type="entry name" value="Adaptor_comp_med_subunit"/>
</dbReference>
<dbReference type="SUPFAM" id="SSF49447">
    <property type="entry name" value="Second domain of Mu2 adaptin subunit (ap50) of ap2 adaptor"/>
    <property type="match status" value="1"/>
</dbReference>
<dbReference type="PANTHER" id="PTHR10529">
    <property type="entry name" value="AP COMPLEX SUBUNIT MU"/>
    <property type="match status" value="1"/>
</dbReference>
<proteinExistence type="inferred from homology"/>
<sequence length="1960" mass="212071">MISIHLSIYLSIYLSISLHLCSYLSSCGLAMSAGSWEDSSKIKDEKDEQEPVKKRPPPRPAGPPPRPSAPPPRPAPISIKPSSSRSTSPTPHPPPPASLSGAAVVGHTLTTANKKAHKIFSSLKTKAGLKSPKHFIKEKKNKSPLPSPSKEKFDSVAPEEKTNRSEEWFAFQRMLERTKETVIKTKENLSRLTSKDEPDYSPDSETESKAPTLKRKDALDSLDEETEVSKQGKDIPQLTVTSVPRSRPTSQDIDKDQSFELDTDSSLANGIDKISSAATGGSVQDLLGLGLDDFASPPEPESDDWLSSHKSQFEKDFLLAEEEKLSRSTKSVTDELVDSFLGLDTTIHRSPLVSPTVLSPVVSISASEVESDPFVIPKIPDPVDLSTIRKGIASGVKAEPDSDPFFVKSATSSPPDPFLGKGSDPFAVTPVEPSTDPFAVSSDPFAFKSKPTTESNTFALTADPSLDPFAVTPTKPDTTSLPFLTPDLISSTSDPFAASTSDPFTPVKSGLTTPTTDPFAVTSSGFASPTADLFPVSPGIPRTSADLFGPANELASSSTDPFSNTLGQATSTSGSFVSGLSAPVSDPFAISSPGAELFASATSDLFESKSGFATPSTDFFAASPAADFPAFPAAETSTSDQFTSSASTDPFAAASDLSTKLFPTSISTDPTISDPFAFAASPATIIATPEPYSTISEPLDFTSSVSAGNPFLSAIVAEEDTDASAASGLEFFSTISEPLETFSAFEFETETAGPLIPEKDPFSTTSEPIDVASDKFKKSEDLPTVSQARSIIVPKVCITTSFETVSEPVDSNVDTSDTNLTPSSPVEIISSVTVQDSEPVAQDSTIDPFRSQSPFGFSDTGSFPPPPPPTEFTDATFDAAWSTLTPTDITLPPAVDASTADSTFSLTSTAFTESANIFTSANMSEPTTEPLFPVVPEAALLMDTNSVAESNGTQETKPAAVSDPDNAAVLPPAVETVPILEPDPVIEVAPELTDTLPQMETVPPADALASDPANIFGMTEPIIPMAPLAPMIPLAPTPVPVSSSVTAAGDGAATTDSTSVITDFSSLDTAFSAQDDFFSGTSAAATKGNDFFSSEPLPATTNTGGDMFSLLDDSFPAAPTTAPAASDGSLQDTVDLFGTSDAASKADSSFPTFADSSFGMTNSAFSTLEPSVTSTPAIFAEPAFSAMDPVGALTTDPTDSVSAMEMSQNNPFEGMESDDVPAPISGNNPFSMFETIEDETSKEILEGQSAQTVPSIGTENVATNLDAFLQPSVVPQPVTATDNVATTEDTTTITTTATDTENVSFTDSGANPFMDKTEIPADPAPASVTEDTEDFFDEDFFNTKTAEKKAQGVKINSKSAWGMMESVDKDSTFNPFQDDNFDADNIPKNVLNDLDTQNQEVPTEAKNPFLSSDFEAPVATTTETTVNPFLTQVDELEKAQSTLSDNLSLFLSKGQELDPSHLPLDVFDPFKTIEPDDIPEPTVTAPVIQTVDSSDDEKDSPDNEDNKDAFKLTIRMRDPVESGPSVALPPPPKVPKSPQMAPRINPFDKESPPEENFAKFEVMETKEKPKAQRTETQMSVSTDGSGTPDEEEENLEPLESFLPRFEDDGWSLMLRQPTKKKLTGNRYWKTIFLRLVQQNDGPVLKLYHSKEDKDSFQELPLQPCYSMSDIALQHYDQYGKIHTLKIQYVFYRERVGIRTEKITPTFVKNMKPKANMILDHSPQISELLKFGSLDEELVLSFVQEVEDALMRIVAHREKTLSYQKDEVIVDVIDEYKANIDTAGHIVSQKARVRIFCLSFVTGMPFVELGVNDRRRKGREVVGRHDIIPIKTEEWIKPENIEFHCSAKPEEYEKDGTIKFHPLDACHFELMRFRVRLRYNKELPLQVRVTRDIKERHVEYRCDVVCTGYHAYSKKHGQFPCEDIEIRFPIPDCWIYLFRYEKRFRRDSQIREYLSCNCLAD</sequence>
<feature type="domain" description="MHD" evidence="8">
    <location>
        <begin position="1764"/>
        <end position="1960"/>
    </location>
</feature>
<dbReference type="EMBL" id="CAHIKZ030005370">
    <property type="protein sequence ID" value="CAE1323367.1"/>
    <property type="molecule type" value="Genomic_DNA"/>
</dbReference>
<feature type="region of interest" description="Disordered" evidence="5">
    <location>
        <begin position="545"/>
        <end position="565"/>
    </location>
</feature>
<reference evidence="9" key="1">
    <citation type="submission" date="2021-01" db="EMBL/GenBank/DDBJ databases">
        <authorList>
            <person name="Li R."/>
            <person name="Bekaert M."/>
        </authorList>
    </citation>
    <scope>NUCLEOTIDE SEQUENCE</scope>
    <source>
        <strain evidence="9">Farmed</strain>
    </source>
</reference>
<dbReference type="Gene3D" id="2.60.40.1170">
    <property type="entry name" value="Mu homology domain, subdomain B"/>
    <property type="match status" value="1"/>
</dbReference>
<evidence type="ECO:0000259" key="8">
    <source>
        <dbReference type="PROSITE" id="PS51072"/>
    </source>
</evidence>
<feature type="region of interest" description="Disordered" evidence="5">
    <location>
        <begin position="1475"/>
        <end position="1594"/>
    </location>
</feature>
<dbReference type="Proteomes" id="UP000597762">
    <property type="component" value="Unassembled WGS sequence"/>
</dbReference>
<feature type="compositionally biased region" description="Polar residues" evidence="5">
    <location>
        <begin position="554"/>
        <end position="565"/>
    </location>
</feature>
<dbReference type="GO" id="GO:0006897">
    <property type="term" value="P:endocytosis"/>
    <property type="evidence" value="ECO:0007669"/>
    <property type="project" value="UniProtKB-KW"/>
</dbReference>
<comment type="similarity">
    <text evidence="2">Belongs to the Stoned B family.</text>
</comment>
<comment type="caution">
    <text evidence="9">The sequence shown here is derived from an EMBL/GenBank/DDBJ whole genome shotgun (WGS) entry which is preliminary data.</text>
</comment>
<feature type="compositionally biased region" description="Basic and acidic residues" evidence="5">
    <location>
        <begin position="1546"/>
        <end position="1573"/>
    </location>
</feature>
<protein>
    <submittedName>
        <fullName evidence="9">STON1_2</fullName>
    </submittedName>
</protein>
<feature type="compositionally biased region" description="Basic residues" evidence="5">
    <location>
        <begin position="131"/>
        <end position="142"/>
    </location>
</feature>
<feature type="compositionally biased region" description="Basic and acidic residues" evidence="5">
    <location>
        <begin position="149"/>
        <end position="166"/>
    </location>
</feature>
<evidence type="ECO:0000313" key="10">
    <source>
        <dbReference type="Proteomes" id="UP000597762"/>
    </source>
</evidence>
<keyword evidence="4" id="KW-0254">Endocytosis</keyword>
<dbReference type="GO" id="GO:0005737">
    <property type="term" value="C:cytoplasm"/>
    <property type="evidence" value="ECO:0007669"/>
    <property type="project" value="UniProtKB-SubCell"/>
</dbReference>
<feature type="compositionally biased region" description="Polar residues" evidence="5">
    <location>
        <begin position="1574"/>
        <end position="1585"/>
    </location>
</feature>
<feature type="chain" id="PRO_5032989951" evidence="6">
    <location>
        <begin position="27"/>
        <end position="1960"/>
    </location>
</feature>
<feature type="compositionally biased region" description="Low complexity" evidence="5">
    <location>
        <begin position="76"/>
        <end position="89"/>
    </location>
</feature>
<evidence type="ECO:0000256" key="3">
    <source>
        <dbReference type="ARBA" id="ARBA00022490"/>
    </source>
</evidence>
<evidence type="ECO:0000256" key="4">
    <source>
        <dbReference type="ARBA" id="ARBA00022583"/>
    </source>
</evidence>
<feature type="compositionally biased region" description="Basic and acidic residues" evidence="5">
    <location>
        <begin position="38"/>
        <end position="53"/>
    </location>
</feature>
<dbReference type="PROSITE" id="PS51072">
    <property type="entry name" value="MHD"/>
    <property type="match status" value="1"/>
</dbReference>
<gene>
    <name evidence="9" type="ORF">SPHA_73279</name>
</gene>
<dbReference type="InterPro" id="IPR028565">
    <property type="entry name" value="MHD"/>
</dbReference>
<feature type="region of interest" description="Disordered" evidence="5">
    <location>
        <begin position="179"/>
        <end position="262"/>
    </location>
</feature>
<feature type="signal peptide" evidence="6">
    <location>
        <begin position="1"/>
        <end position="26"/>
    </location>
</feature>
<accession>A0A812EIN6</accession>
<feature type="compositionally biased region" description="Polar residues" evidence="5">
    <location>
        <begin position="238"/>
        <end position="251"/>
    </location>
</feature>
<evidence type="ECO:0000256" key="1">
    <source>
        <dbReference type="ARBA" id="ARBA00004496"/>
    </source>
</evidence>
<dbReference type="OrthoDB" id="10063141at2759"/>